<dbReference type="Proteomes" id="UP001596137">
    <property type="component" value="Unassembled WGS sequence"/>
</dbReference>
<dbReference type="Gene3D" id="1.25.40.10">
    <property type="entry name" value="Tetratricopeptide repeat domain"/>
    <property type="match status" value="2"/>
</dbReference>
<dbReference type="RefSeq" id="WP_380757798.1">
    <property type="nucleotide sequence ID" value="NZ_JBHSRF010000045.1"/>
</dbReference>
<proteinExistence type="predicted"/>
<name>A0ABW1NQR8_9ACTN</name>
<dbReference type="SUPFAM" id="SSF48452">
    <property type="entry name" value="TPR-like"/>
    <property type="match status" value="1"/>
</dbReference>
<sequence>MDGGSTPGGPRPPGADDLLSLVFARPGEAVAGARALLSGGPSAYDASVAHQVIGIWERDFGDLTVALGHLRRARALALGAGSADREADALAALGVAVVHAGHTARGLAHLNAGVARGTALTSARVRFRRARILWILGRHREALDDLRPAIPVLREAGDTIWTARALTLRGLIHLSSGSTEQADLDFAAAEKLWELTEQDHDRGVAVWNRGVAASLSGDLPAALRHYDEAAWRFEALGTPAYGLIMDRCSALLAAGLAEEAQREAERAVAQLENARGQSTTRAELMLVAARAAMAAHDPGTAVARATSAIRLFTSQRRDWWEAHARLVLFQARHAAGRTSGRLVRDAAALAVRLRSLGSQESVQASLLAGRMSLDLGWARDADRHLADAARGRRHGPAPVRVAAWLAHALRADAAGRRAAVFAACRRGLDVLDEHRLTLGAAELRARVTAQGAELAALAQRAGLASGDTRRLLAWSERWRATALAVPPTRPPDDPGLLRDTTAYREVTGRVEAARSSGRPVPALEREQRRLERAIRARTLRARGSGALAGPFDPRALLERLGDRRLVEIADVGGEVHVLVCGGGRVRRFAAGRISDAAVEIDHLRAGLRRLSYRVAHVAAAGWAAERLAVVEAGARRLQETLLGPAVRHLGTGPVTMVPPGRLHGVPWAALPALRDRVVGVSPSAGAWLRAGDVPPPAGAAAGGVPPASGAGVVLVRGPGLAGGGAEVPSLAARYGGAAVLGDGAATVAAVLKAIDGSLLAHIAAHGTFRADSPMFSALRMDDGRLTVHDLERLGRAPYRIVLSACDSGWLEPVGADELLGLAAALLPLGTAGIVASLVPVDDEAAAELSVALHEGLRSGLGMAEALRDARGALPGDPLHRATGWSFTAIGAA</sequence>
<feature type="domain" description="CHAT" evidence="1">
    <location>
        <begin position="634"/>
        <end position="890"/>
    </location>
</feature>
<dbReference type="Pfam" id="PF12770">
    <property type="entry name" value="CHAT"/>
    <property type="match status" value="1"/>
</dbReference>
<evidence type="ECO:0000313" key="3">
    <source>
        <dbReference type="Proteomes" id="UP001596137"/>
    </source>
</evidence>
<reference evidence="3" key="1">
    <citation type="journal article" date="2019" name="Int. J. Syst. Evol. Microbiol.">
        <title>The Global Catalogue of Microorganisms (GCM) 10K type strain sequencing project: providing services to taxonomists for standard genome sequencing and annotation.</title>
        <authorList>
            <consortium name="The Broad Institute Genomics Platform"/>
            <consortium name="The Broad Institute Genome Sequencing Center for Infectious Disease"/>
            <person name="Wu L."/>
            <person name="Ma J."/>
        </authorList>
    </citation>
    <scope>NUCLEOTIDE SEQUENCE [LARGE SCALE GENOMIC DNA]</scope>
    <source>
        <strain evidence="3">JCM 30346</strain>
    </source>
</reference>
<gene>
    <name evidence="2" type="ORF">ACFP1K_25715</name>
</gene>
<dbReference type="EMBL" id="JBHSRF010000045">
    <property type="protein sequence ID" value="MFC6084582.1"/>
    <property type="molecule type" value="Genomic_DNA"/>
</dbReference>
<comment type="caution">
    <text evidence="2">The sequence shown here is derived from an EMBL/GenBank/DDBJ whole genome shotgun (WGS) entry which is preliminary data.</text>
</comment>
<dbReference type="InterPro" id="IPR011990">
    <property type="entry name" value="TPR-like_helical_dom_sf"/>
</dbReference>
<evidence type="ECO:0000259" key="1">
    <source>
        <dbReference type="Pfam" id="PF12770"/>
    </source>
</evidence>
<accession>A0ABW1NQR8</accession>
<evidence type="ECO:0000313" key="2">
    <source>
        <dbReference type="EMBL" id="MFC6084582.1"/>
    </source>
</evidence>
<protein>
    <submittedName>
        <fullName evidence="2">CHAT domain-containing protein</fullName>
    </submittedName>
</protein>
<organism evidence="2 3">
    <name type="scientific">Sphaerisporangium aureirubrum</name>
    <dbReference type="NCBI Taxonomy" id="1544736"/>
    <lineage>
        <taxon>Bacteria</taxon>
        <taxon>Bacillati</taxon>
        <taxon>Actinomycetota</taxon>
        <taxon>Actinomycetes</taxon>
        <taxon>Streptosporangiales</taxon>
        <taxon>Streptosporangiaceae</taxon>
        <taxon>Sphaerisporangium</taxon>
    </lineage>
</organism>
<keyword evidence="3" id="KW-1185">Reference proteome</keyword>
<dbReference type="InterPro" id="IPR024983">
    <property type="entry name" value="CHAT_dom"/>
</dbReference>